<gene>
    <name evidence="16" type="ORF">CEUTPL_LOCUS1765</name>
</gene>
<evidence type="ECO:0000256" key="1">
    <source>
        <dbReference type="ARBA" id="ARBA00004123"/>
    </source>
</evidence>
<evidence type="ECO:0000256" key="2">
    <source>
        <dbReference type="ARBA" id="ARBA00019438"/>
    </source>
</evidence>
<comment type="domain">
    <text evidence="15">Contains 2 ubiquitin-conjugating enzyme family-like (UEV-like) regions. These regions lack the critical Cys residues required for ubiquitination but retain the ability to bind ubiquitin.</text>
</comment>
<comment type="subunit">
    <text evidence="15">Component of the ARISC complex. Component of the BRCA1-A complex. Component of the BRISC complex. Binds polyubiquitin.</text>
</comment>
<comment type="subcellular location">
    <subcellularLocation>
        <location evidence="15">Cytoplasm</location>
    </subcellularLocation>
    <subcellularLocation>
        <location evidence="1 15">Nucleus</location>
    </subcellularLocation>
    <text evidence="15">Localizes at sites of DNA damage at double-strand breaks (DSBs).</text>
</comment>
<sequence>MSSLSNAQYVEHNLTTLSEPGRIGLSKFQATKVRPVTNNYVELRFGFQNYHYQVEIPYAGSTLNWSIIFDLEDYGELPDFEFDDETFLPEPNVELIANEIPSWDMWDLTNPLAVTNILNEFLALYKKTQLEKLMKFSHINKEYEDLLNKFGLSSDSIEVLIEKKPGNINYRGYDLINFLVHLPVDFKKSPYYQQEAENLGNPGEDFVYIKVQIRIRPDNEEQPRKIFLNTVSPRVQQLLETLEFPKFSNRDSLSTYTGMVQDFIESNIK</sequence>
<protein>
    <recommendedName>
        <fullName evidence="2 15">BRISC and BRCA1-A complex member 2</fullName>
    </recommendedName>
</protein>
<evidence type="ECO:0000256" key="10">
    <source>
        <dbReference type="ARBA" id="ARBA00022853"/>
    </source>
</evidence>
<keyword evidence="8 15" id="KW-0498">Mitosis</keyword>
<dbReference type="GO" id="GO:0005737">
    <property type="term" value="C:cytoplasm"/>
    <property type="evidence" value="ECO:0007669"/>
    <property type="project" value="UniProtKB-SubCell"/>
</dbReference>
<evidence type="ECO:0000256" key="7">
    <source>
        <dbReference type="ARBA" id="ARBA00022763"/>
    </source>
</evidence>
<dbReference type="GO" id="GO:0070531">
    <property type="term" value="C:BRCA1-A complex"/>
    <property type="evidence" value="ECO:0007669"/>
    <property type="project" value="UniProtKB-UniRule"/>
</dbReference>
<organism evidence="16 17">
    <name type="scientific">Ceutorhynchus assimilis</name>
    <name type="common">cabbage seed weevil</name>
    <dbReference type="NCBI Taxonomy" id="467358"/>
    <lineage>
        <taxon>Eukaryota</taxon>
        <taxon>Metazoa</taxon>
        <taxon>Ecdysozoa</taxon>
        <taxon>Arthropoda</taxon>
        <taxon>Hexapoda</taxon>
        <taxon>Insecta</taxon>
        <taxon>Pterygota</taxon>
        <taxon>Neoptera</taxon>
        <taxon>Endopterygota</taxon>
        <taxon>Coleoptera</taxon>
        <taxon>Polyphaga</taxon>
        <taxon>Cucujiformia</taxon>
        <taxon>Curculionidae</taxon>
        <taxon>Ceutorhynchinae</taxon>
        <taxon>Ceutorhynchus</taxon>
    </lineage>
</organism>
<accession>A0A9N9MEV8</accession>
<dbReference type="GO" id="GO:0051301">
    <property type="term" value="P:cell division"/>
    <property type="evidence" value="ECO:0007669"/>
    <property type="project" value="UniProtKB-UniRule"/>
</dbReference>
<evidence type="ECO:0000256" key="6">
    <source>
        <dbReference type="ARBA" id="ARBA00022737"/>
    </source>
</evidence>
<comment type="function">
    <text evidence="15">May play a role in homeostasis or cellular differentiation in cells of neural, epithelial and germline origins. May also act as a death receptor-associated anti-apoptotic protein, which inhibits the mitochondrial apoptotic pathway.</text>
</comment>
<dbReference type="PANTHER" id="PTHR15189">
    <property type="entry name" value="BRISC AND BRCA1-A COMPLEX MEMBER 2"/>
    <property type="match status" value="1"/>
</dbReference>
<keyword evidence="7 15" id="KW-0227">DNA damage</keyword>
<dbReference type="GO" id="GO:0006915">
    <property type="term" value="P:apoptotic process"/>
    <property type="evidence" value="ECO:0007669"/>
    <property type="project" value="UniProtKB-UniRule"/>
</dbReference>
<comment type="similarity">
    <text evidence="14 15">Belongs to the BABAM2 family.</text>
</comment>
<evidence type="ECO:0000256" key="5">
    <source>
        <dbReference type="ARBA" id="ARBA00022703"/>
    </source>
</evidence>
<dbReference type="GO" id="GO:0006325">
    <property type="term" value="P:chromatin organization"/>
    <property type="evidence" value="ECO:0007669"/>
    <property type="project" value="UniProtKB-UniRule"/>
</dbReference>
<evidence type="ECO:0000313" key="17">
    <source>
        <dbReference type="Proteomes" id="UP001152799"/>
    </source>
</evidence>
<keyword evidence="6" id="KW-0677">Repeat</keyword>
<evidence type="ECO:0000313" key="16">
    <source>
        <dbReference type="EMBL" id="CAG9761054.1"/>
    </source>
</evidence>
<keyword evidence="4 15" id="KW-0132">Cell division</keyword>
<dbReference type="GO" id="GO:0006302">
    <property type="term" value="P:double-strand break repair"/>
    <property type="evidence" value="ECO:0007669"/>
    <property type="project" value="UniProtKB-UniRule"/>
</dbReference>
<evidence type="ECO:0000256" key="9">
    <source>
        <dbReference type="ARBA" id="ARBA00022786"/>
    </source>
</evidence>
<dbReference type="AlphaFoldDB" id="A0A9N9MEV8"/>
<dbReference type="PANTHER" id="PTHR15189:SF7">
    <property type="entry name" value="BRISC AND BRCA1-A COMPLEX MEMBER 2"/>
    <property type="match status" value="1"/>
</dbReference>
<evidence type="ECO:0000256" key="8">
    <source>
        <dbReference type="ARBA" id="ARBA00022776"/>
    </source>
</evidence>
<keyword evidence="10 15" id="KW-0156">Chromatin regulator</keyword>
<dbReference type="Proteomes" id="UP001152799">
    <property type="component" value="Chromosome 1"/>
</dbReference>
<evidence type="ECO:0000256" key="11">
    <source>
        <dbReference type="ARBA" id="ARBA00023204"/>
    </source>
</evidence>
<dbReference type="OrthoDB" id="538811at2759"/>
<dbReference type="Pfam" id="PF06113">
    <property type="entry name" value="BRE"/>
    <property type="match status" value="1"/>
</dbReference>
<dbReference type="GO" id="GO:0070552">
    <property type="term" value="C:BRISC complex"/>
    <property type="evidence" value="ECO:0007669"/>
    <property type="project" value="UniProtKB-UniRule"/>
</dbReference>
<dbReference type="EMBL" id="OU892277">
    <property type="protein sequence ID" value="CAG9761054.1"/>
    <property type="molecule type" value="Genomic_DNA"/>
</dbReference>
<dbReference type="GO" id="GO:0007095">
    <property type="term" value="P:mitotic G2 DNA damage checkpoint signaling"/>
    <property type="evidence" value="ECO:0007669"/>
    <property type="project" value="UniProtKB-UniRule"/>
</dbReference>
<dbReference type="GO" id="GO:0031593">
    <property type="term" value="F:polyubiquitin modification-dependent protein binding"/>
    <property type="evidence" value="ECO:0007669"/>
    <property type="project" value="UniProtKB-UniRule"/>
</dbReference>
<evidence type="ECO:0000256" key="4">
    <source>
        <dbReference type="ARBA" id="ARBA00022618"/>
    </source>
</evidence>
<evidence type="ECO:0000256" key="13">
    <source>
        <dbReference type="ARBA" id="ARBA00023306"/>
    </source>
</evidence>
<evidence type="ECO:0000256" key="15">
    <source>
        <dbReference type="RuleBase" id="RU368019"/>
    </source>
</evidence>
<dbReference type="GO" id="GO:0045739">
    <property type="term" value="P:positive regulation of DNA repair"/>
    <property type="evidence" value="ECO:0007669"/>
    <property type="project" value="UniProtKB-UniRule"/>
</dbReference>
<evidence type="ECO:0000256" key="14">
    <source>
        <dbReference type="ARBA" id="ARBA00025766"/>
    </source>
</evidence>
<reference evidence="16" key="1">
    <citation type="submission" date="2022-01" db="EMBL/GenBank/DDBJ databases">
        <authorList>
            <person name="King R."/>
        </authorList>
    </citation>
    <scope>NUCLEOTIDE SEQUENCE</scope>
</reference>
<evidence type="ECO:0000256" key="12">
    <source>
        <dbReference type="ARBA" id="ARBA00023242"/>
    </source>
</evidence>
<dbReference type="GO" id="GO:0010212">
    <property type="term" value="P:response to ionizing radiation"/>
    <property type="evidence" value="ECO:0007669"/>
    <property type="project" value="UniProtKB-UniRule"/>
</dbReference>
<proteinExistence type="inferred from homology"/>
<keyword evidence="5 15" id="KW-0053">Apoptosis</keyword>
<keyword evidence="3 15" id="KW-0963">Cytoplasm</keyword>
<keyword evidence="9 15" id="KW-0833">Ubl conjugation pathway</keyword>
<keyword evidence="11 15" id="KW-0234">DNA repair</keyword>
<evidence type="ECO:0000256" key="3">
    <source>
        <dbReference type="ARBA" id="ARBA00022490"/>
    </source>
</evidence>
<name>A0A9N9MEV8_9CUCU</name>
<keyword evidence="17" id="KW-1185">Reference proteome</keyword>
<keyword evidence="12 15" id="KW-0539">Nucleus</keyword>
<keyword evidence="13 15" id="KW-0131">Cell cycle</keyword>
<dbReference type="InterPro" id="IPR010358">
    <property type="entry name" value="BRE"/>
</dbReference>